<name>A0AAE1HJ35_9NEOP</name>
<keyword evidence="2" id="KW-1185">Reference proteome</keyword>
<evidence type="ECO:0000313" key="1">
    <source>
        <dbReference type="EMBL" id="KAK3922212.1"/>
    </source>
</evidence>
<organism evidence="1 2">
    <name type="scientific">Frankliniella fusca</name>
    <dbReference type="NCBI Taxonomy" id="407009"/>
    <lineage>
        <taxon>Eukaryota</taxon>
        <taxon>Metazoa</taxon>
        <taxon>Ecdysozoa</taxon>
        <taxon>Arthropoda</taxon>
        <taxon>Hexapoda</taxon>
        <taxon>Insecta</taxon>
        <taxon>Pterygota</taxon>
        <taxon>Neoptera</taxon>
        <taxon>Paraneoptera</taxon>
        <taxon>Thysanoptera</taxon>
        <taxon>Terebrantia</taxon>
        <taxon>Thripoidea</taxon>
        <taxon>Thripidae</taxon>
        <taxon>Frankliniella</taxon>
    </lineage>
</organism>
<comment type="caution">
    <text evidence="1">The sequence shown here is derived from an EMBL/GenBank/DDBJ whole genome shotgun (WGS) entry which is preliminary data.</text>
</comment>
<dbReference type="EMBL" id="JAHWGI010001074">
    <property type="protein sequence ID" value="KAK3922212.1"/>
    <property type="molecule type" value="Genomic_DNA"/>
</dbReference>
<sequence length="28" mass="3216">MHDLRGQFLAVHTCREVLVFYPQASALL</sequence>
<protein>
    <submittedName>
        <fullName evidence="1">Uncharacterized protein</fullName>
    </submittedName>
</protein>
<reference evidence="1" key="1">
    <citation type="submission" date="2021-07" db="EMBL/GenBank/DDBJ databases">
        <authorList>
            <person name="Catto M.A."/>
            <person name="Jacobson A."/>
            <person name="Kennedy G."/>
            <person name="Labadie P."/>
            <person name="Hunt B.G."/>
            <person name="Srinivasan R."/>
        </authorList>
    </citation>
    <scope>NUCLEOTIDE SEQUENCE</scope>
    <source>
        <strain evidence="1">PL_HMW_Pooled</strain>
        <tissue evidence="1">Head</tissue>
    </source>
</reference>
<dbReference type="Proteomes" id="UP001219518">
    <property type="component" value="Unassembled WGS sequence"/>
</dbReference>
<evidence type="ECO:0000313" key="2">
    <source>
        <dbReference type="Proteomes" id="UP001219518"/>
    </source>
</evidence>
<proteinExistence type="predicted"/>
<dbReference type="AlphaFoldDB" id="A0AAE1HJ35"/>
<gene>
    <name evidence="1" type="ORF">KUF71_011686</name>
</gene>
<accession>A0AAE1HJ35</accession>
<reference evidence="1" key="2">
    <citation type="journal article" date="2023" name="BMC Genomics">
        <title>Pest status, molecular evolution, and epigenetic factors derived from the genome assembly of Frankliniella fusca, a thysanopteran phytovirus vector.</title>
        <authorList>
            <person name="Catto M.A."/>
            <person name="Labadie P.E."/>
            <person name="Jacobson A.L."/>
            <person name="Kennedy G.G."/>
            <person name="Srinivasan R."/>
            <person name="Hunt B.G."/>
        </authorList>
    </citation>
    <scope>NUCLEOTIDE SEQUENCE</scope>
    <source>
        <strain evidence="1">PL_HMW_Pooled</strain>
    </source>
</reference>